<dbReference type="PANTHER" id="PTHR30575:SF3">
    <property type="entry name" value="PEPTIDASE M20 DIMERISATION DOMAIN-CONTAINING PROTEIN"/>
    <property type="match status" value="1"/>
</dbReference>
<dbReference type="GO" id="GO:0046872">
    <property type="term" value="F:metal ion binding"/>
    <property type="evidence" value="ECO:0007669"/>
    <property type="project" value="UniProtKB-KW"/>
</dbReference>
<dbReference type="InterPro" id="IPR036264">
    <property type="entry name" value="Bact_exopeptidase_dim_dom"/>
</dbReference>
<feature type="binding site" evidence="1">
    <location>
        <position position="149"/>
    </location>
    <ligand>
        <name>Mn(2+)</name>
        <dbReference type="ChEBI" id="CHEBI:29035"/>
        <label>2</label>
    </ligand>
</feature>
<evidence type="ECO:0000259" key="2">
    <source>
        <dbReference type="Pfam" id="PF07687"/>
    </source>
</evidence>
<dbReference type="Gene3D" id="3.40.630.10">
    <property type="entry name" value="Zn peptidases"/>
    <property type="match status" value="1"/>
</dbReference>
<dbReference type="GO" id="GO:0046657">
    <property type="term" value="P:folic acid catabolic process"/>
    <property type="evidence" value="ECO:0007669"/>
    <property type="project" value="TreeGrafter"/>
</dbReference>
<feature type="domain" description="Peptidase M20 dimerisation" evidence="2">
    <location>
        <begin position="229"/>
        <end position="320"/>
    </location>
</feature>
<evidence type="ECO:0000313" key="3">
    <source>
        <dbReference type="EMBL" id="GAA0663359.1"/>
    </source>
</evidence>
<dbReference type="Pfam" id="PF07687">
    <property type="entry name" value="M20_dimer"/>
    <property type="match status" value="1"/>
</dbReference>
<feature type="binding site" evidence="1">
    <location>
        <position position="181"/>
    </location>
    <ligand>
        <name>Mn(2+)</name>
        <dbReference type="ChEBI" id="CHEBI:29035"/>
        <label>2</label>
    </ligand>
</feature>
<dbReference type="Proteomes" id="UP001500420">
    <property type="component" value="Unassembled WGS sequence"/>
</dbReference>
<dbReference type="InterPro" id="IPR052030">
    <property type="entry name" value="Peptidase_M20/M20A_hydrolases"/>
</dbReference>
<name>A0AAV3T6J3_9EURY</name>
<dbReference type="PIRSF" id="PIRSF005962">
    <property type="entry name" value="Pept_M20D_amidohydro"/>
    <property type="match status" value="1"/>
</dbReference>
<dbReference type="GO" id="GO:0005737">
    <property type="term" value="C:cytoplasm"/>
    <property type="evidence" value="ECO:0007669"/>
    <property type="project" value="TreeGrafter"/>
</dbReference>
<dbReference type="GO" id="GO:0071713">
    <property type="term" value="F:para-aminobenzoyl-glutamate hydrolase activity"/>
    <property type="evidence" value="ECO:0007669"/>
    <property type="project" value="TreeGrafter"/>
</dbReference>
<accession>A0AAV3T6J3</accession>
<keyword evidence="4" id="KW-1185">Reference proteome</keyword>
<dbReference type="NCBIfam" id="TIGR01891">
    <property type="entry name" value="amidohydrolases"/>
    <property type="match status" value="1"/>
</dbReference>
<dbReference type="EMBL" id="BAAADV010000001">
    <property type="protein sequence ID" value="GAA0663359.1"/>
    <property type="molecule type" value="Genomic_DNA"/>
</dbReference>
<keyword evidence="1" id="KW-0479">Metal-binding</keyword>
<reference evidence="3 4" key="1">
    <citation type="journal article" date="2019" name="Int. J. Syst. Evol. Microbiol.">
        <title>The Global Catalogue of Microorganisms (GCM) 10K type strain sequencing project: providing services to taxonomists for standard genome sequencing and annotation.</title>
        <authorList>
            <consortium name="The Broad Institute Genomics Platform"/>
            <consortium name="The Broad Institute Genome Sequencing Center for Infectious Disease"/>
            <person name="Wu L."/>
            <person name="Ma J."/>
        </authorList>
    </citation>
    <scope>NUCLEOTIDE SEQUENCE [LARGE SCALE GENOMIC DNA]</scope>
    <source>
        <strain evidence="3 4">JCM 16328</strain>
    </source>
</reference>
<organism evidence="3 4">
    <name type="scientific">Natronoarchaeum mannanilyticum</name>
    <dbReference type="NCBI Taxonomy" id="926360"/>
    <lineage>
        <taxon>Archaea</taxon>
        <taxon>Methanobacteriati</taxon>
        <taxon>Methanobacteriota</taxon>
        <taxon>Stenosarchaea group</taxon>
        <taxon>Halobacteria</taxon>
        <taxon>Halobacteriales</taxon>
        <taxon>Natronoarchaeaceae</taxon>
    </lineage>
</organism>
<feature type="binding site" evidence="1">
    <location>
        <position position="205"/>
    </location>
    <ligand>
        <name>Mn(2+)</name>
        <dbReference type="ChEBI" id="CHEBI:29035"/>
        <label>2</label>
    </ligand>
</feature>
<dbReference type="InterPro" id="IPR002933">
    <property type="entry name" value="Peptidase_M20"/>
</dbReference>
<comment type="caution">
    <text evidence="3">The sequence shown here is derived from an EMBL/GenBank/DDBJ whole genome shotgun (WGS) entry which is preliminary data.</text>
</comment>
<dbReference type="InterPro" id="IPR017439">
    <property type="entry name" value="Amidohydrolase"/>
</dbReference>
<feature type="binding site" evidence="1">
    <location>
        <position position="401"/>
    </location>
    <ligand>
        <name>Mn(2+)</name>
        <dbReference type="ChEBI" id="CHEBI:29035"/>
        <label>2</label>
    </ligand>
</feature>
<dbReference type="SUPFAM" id="SSF55031">
    <property type="entry name" value="Bacterial exopeptidase dimerisation domain"/>
    <property type="match status" value="1"/>
</dbReference>
<comment type="cofactor">
    <cofactor evidence="1">
        <name>Mn(2+)</name>
        <dbReference type="ChEBI" id="CHEBI:29035"/>
    </cofactor>
    <text evidence="1">The Mn(2+) ion enhances activity.</text>
</comment>
<protein>
    <submittedName>
        <fullName evidence="3">M20 family metallo-hydrolase</fullName>
    </submittedName>
</protein>
<dbReference type="PANTHER" id="PTHR30575">
    <property type="entry name" value="PEPTIDASE M20"/>
    <property type="match status" value="1"/>
</dbReference>
<gene>
    <name evidence="3" type="ORF">GCM10009020_04990</name>
</gene>
<proteinExistence type="predicted"/>
<feature type="binding site" evidence="1">
    <location>
        <position position="147"/>
    </location>
    <ligand>
        <name>Mn(2+)</name>
        <dbReference type="ChEBI" id="CHEBI:29035"/>
        <label>2</label>
    </ligand>
</feature>
<dbReference type="GO" id="GO:0016805">
    <property type="term" value="F:dipeptidase activity"/>
    <property type="evidence" value="ECO:0007669"/>
    <property type="project" value="TreeGrafter"/>
</dbReference>
<dbReference type="AlphaFoldDB" id="A0AAV3T6J3"/>
<dbReference type="InterPro" id="IPR011650">
    <property type="entry name" value="Peptidase_M20_dimer"/>
</dbReference>
<dbReference type="Pfam" id="PF01546">
    <property type="entry name" value="Peptidase_M20"/>
    <property type="match status" value="1"/>
</dbReference>
<dbReference type="RefSeq" id="WP_343772266.1">
    <property type="nucleotide sequence ID" value="NZ_BAAADV010000001.1"/>
</dbReference>
<evidence type="ECO:0000256" key="1">
    <source>
        <dbReference type="PIRSR" id="PIRSR005962-1"/>
    </source>
</evidence>
<keyword evidence="1" id="KW-0464">Manganese</keyword>
<sequence length="433" mass="46017">MSQTAERDPLVALRRDLHRRPEPAWREFYTTARIVEEIKRIGVDELHVGADAIAPERRSAVPDKKELDRWYAQAEDSLAEREGSDPAVLERLRGGTTGAVAVLERGEGPTIGLRVDIDALPREEADDEDHHPAAEGFRSIHDAMHACGHDAHATIGVGVLERIAESDFEGTFKLFFQPAEEVIGGGRAMAESGHLDDVDYLLAMHVGLDHPTGEIVAGIDDFLAVSHLNAEFRGESAHAGAAPNEGRNANQALATAVQNLYAIPRHADGGTRVNAGRIEGGSASNIVAEQASIQGEVRGETSELRDYMLDEAEDVIEHAAAMHDCESDVEIGPSAPSAKSDQALVDAVAAVAPDAAGVEHVVERAPLGGSEDATFLMREVQENGGLAAYVGVGTDHPGGHHTATFDVDEASLGIGVDVLADAVERIAELEPAK</sequence>
<evidence type="ECO:0000313" key="4">
    <source>
        <dbReference type="Proteomes" id="UP001500420"/>
    </source>
</evidence>
<dbReference type="SUPFAM" id="SSF53187">
    <property type="entry name" value="Zn-dependent exopeptidases"/>
    <property type="match status" value="1"/>
</dbReference>